<protein>
    <recommendedName>
        <fullName evidence="2">ATP-grasp domain-containing protein</fullName>
    </recommendedName>
</protein>
<dbReference type="PANTHER" id="PTHR39217">
    <property type="match status" value="1"/>
</dbReference>
<feature type="domain" description="ATP-grasp" evidence="2">
    <location>
        <begin position="95"/>
        <end position="289"/>
    </location>
</feature>
<dbReference type="InterPro" id="IPR011761">
    <property type="entry name" value="ATP-grasp"/>
</dbReference>
<sequence length="290" mass="30790">MRPAPRVLLASCAELPCSNADDTDLPEVLAELGVPAAWAPWDDPAAPFDSAELVVLRSTWDYPLRRKDFLAWCESVPALVNPARVARWNTDKTYLADLAARGVPVVPTELVAPGEPLRCPDFEFVLKPSVGASSRGAARFAVGERDAAAAHLAALHAADHTVLVQPYQRAVDREGETALVFVGGGYSHAFVKGAMLPDPAAPGPGPGDRFGVEPDAALRRAAEDAVDAAAAIHGLRRSELLYARVDLVRREDGSPLLLELELTEPSLGFRQADPGAKPRFASAVRAALAG</sequence>
<dbReference type="InterPro" id="IPR053191">
    <property type="entry name" value="DcsG_Biosynth_Enzyme"/>
</dbReference>
<dbReference type="Proteomes" id="UP001500483">
    <property type="component" value="Unassembled WGS sequence"/>
</dbReference>
<keyword evidence="4" id="KW-1185">Reference proteome</keyword>
<dbReference type="Gene3D" id="3.30.1490.20">
    <property type="entry name" value="ATP-grasp fold, A domain"/>
    <property type="match status" value="1"/>
</dbReference>
<accession>A0ABP6RRQ8</accession>
<evidence type="ECO:0000313" key="4">
    <source>
        <dbReference type="Proteomes" id="UP001500483"/>
    </source>
</evidence>
<name>A0ABP6RRQ8_9PSEU</name>
<dbReference type="PANTHER" id="PTHR39217:SF1">
    <property type="entry name" value="GLUTATHIONE SYNTHETASE"/>
    <property type="match status" value="1"/>
</dbReference>
<evidence type="ECO:0000256" key="1">
    <source>
        <dbReference type="PROSITE-ProRule" id="PRU00409"/>
    </source>
</evidence>
<dbReference type="InterPro" id="IPR013815">
    <property type="entry name" value="ATP_grasp_subdomain_1"/>
</dbReference>
<evidence type="ECO:0000313" key="3">
    <source>
        <dbReference type="EMBL" id="GAA3356813.1"/>
    </source>
</evidence>
<dbReference type="EMBL" id="BAAAYK010000038">
    <property type="protein sequence ID" value="GAA3356813.1"/>
    <property type="molecule type" value="Genomic_DNA"/>
</dbReference>
<dbReference type="RefSeq" id="WP_344926019.1">
    <property type="nucleotide sequence ID" value="NZ_BAAAYK010000038.1"/>
</dbReference>
<reference evidence="4" key="1">
    <citation type="journal article" date="2019" name="Int. J. Syst. Evol. Microbiol.">
        <title>The Global Catalogue of Microorganisms (GCM) 10K type strain sequencing project: providing services to taxonomists for standard genome sequencing and annotation.</title>
        <authorList>
            <consortium name="The Broad Institute Genomics Platform"/>
            <consortium name="The Broad Institute Genome Sequencing Center for Infectious Disease"/>
            <person name="Wu L."/>
            <person name="Ma J."/>
        </authorList>
    </citation>
    <scope>NUCLEOTIDE SEQUENCE [LARGE SCALE GENOMIC DNA]</scope>
    <source>
        <strain evidence="4">JCM 9687</strain>
    </source>
</reference>
<gene>
    <name evidence="3" type="ORF">GCM10020366_22310</name>
</gene>
<organism evidence="3 4">
    <name type="scientific">Saccharopolyspora gregorii</name>
    <dbReference type="NCBI Taxonomy" id="33914"/>
    <lineage>
        <taxon>Bacteria</taxon>
        <taxon>Bacillati</taxon>
        <taxon>Actinomycetota</taxon>
        <taxon>Actinomycetes</taxon>
        <taxon>Pseudonocardiales</taxon>
        <taxon>Pseudonocardiaceae</taxon>
        <taxon>Saccharopolyspora</taxon>
    </lineage>
</organism>
<proteinExistence type="predicted"/>
<evidence type="ECO:0000259" key="2">
    <source>
        <dbReference type="PROSITE" id="PS50975"/>
    </source>
</evidence>
<comment type="caution">
    <text evidence="3">The sequence shown here is derived from an EMBL/GenBank/DDBJ whole genome shotgun (WGS) entry which is preliminary data.</text>
</comment>
<dbReference type="Gene3D" id="3.30.470.20">
    <property type="entry name" value="ATP-grasp fold, B domain"/>
    <property type="match status" value="1"/>
</dbReference>
<dbReference type="PROSITE" id="PS50975">
    <property type="entry name" value="ATP_GRASP"/>
    <property type="match status" value="1"/>
</dbReference>
<keyword evidence="1" id="KW-0067">ATP-binding</keyword>
<dbReference type="SUPFAM" id="SSF56059">
    <property type="entry name" value="Glutathione synthetase ATP-binding domain-like"/>
    <property type="match status" value="1"/>
</dbReference>
<keyword evidence="1" id="KW-0547">Nucleotide-binding</keyword>